<dbReference type="EMBL" id="LOZE01000040">
    <property type="protein sequence ID" value="KVM35508.1"/>
    <property type="molecule type" value="Genomic_DNA"/>
</dbReference>
<sequence>MYSWIKRFVPRDDCTSALFRSVEIMELVCNEKFKEAAERAVLKGIEFIPIDSNYIYDPWGEAS</sequence>
<dbReference type="AlphaFoldDB" id="A0AB73G5P8"/>
<evidence type="ECO:0000313" key="1">
    <source>
        <dbReference type="EMBL" id="KVM35508.1"/>
    </source>
</evidence>
<evidence type="ECO:0000313" key="2">
    <source>
        <dbReference type="Proteomes" id="UP000061665"/>
    </source>
</evidence>
<gene>
    <name evidence="1" type="ORF">WJ53_31880</name>
</gene>
<comment type="caution">
    <text evidence="1">The sequence shown here is derived from an EMBL/GenBank/DDBJ whole genome shotgun (WGS) entry which is preliminary data.</text>
</comment>
<dbReference type="Proteomes" id="UP000061665">
    <property type="component" value="Unassembled WGS sequence"/>
</dbReference>
<name>A0AB73G5P8_9BURK</name>
<reference evidence="1 2" key="1">
    <citation type="submission" date="2015-11" db="EMBL/GenBank/DDBJ databases">
        <title>Expanding the genomic diversity of Burkholderia species for the development of highly accurate diagnostics.</title>
        <authorList>
            <person name="Sahl J."/>
            <person name="Keim P."/>
            <person name="Wagner D."/>
        </authorList>
    </citation>
    <scope>NUCLEOTIDE SEQUENCE [LARGE SCALE GENOMIC DNA]</scope>
    <source>
        <strain evidence="1 2">MSMB2058</strain>
    </source>
</reference>
<protein>
    <submittedName>
        <fullName evidence="1">Uncharacterized protein</fullName>
    </submittedName>
</protein>
<accession>A0AB73G5P8</accession>
<proteinExistence type="predicted"/>
<organism evidence="1 2">
    <name type="scientific">Burkholderia ubonensis</name>
    <dbReference type="NCBI Taxonomy" id="101571"/>
    <lineage>
        <taxon>Bacteria</taxon>
        <taxon>Pseudomonadati</taxon>
        <taxon>Pseudomonadota</taxon>
        <taxon>Betaproteobacteria</taxon>
        <taxon>Burkholderiales</taxon>
        <taxon>Burkholderiaceae</taxon>
        <taxon>Burkholderia</taxon>
        <taxon>Burkholderia cepacia complex</taxon>
    </lineage>
</organism>